<name>A0A9D0ZX53_9FIRM</name>
<evidence type="ECO:0000259" key="1">
    <source>
        <dbReference type="Pfam" id="PF15919"/>
    </source>
</evidence>
<dbReference type="EMBL" id="DVFT01000187">
    <property type="protein sequence ID" value="HIQ97394.1"/>
    <property type="molecule type" value="Genomic_DNA"/>
</dbReference>
<accession>A0A9D0ZX53</accession>
<dbReference type="Proteomes" id="UP000886886">
    <property type="component" value="Unassembled WGS sequence"/>
</dbReference>
<sequence>MTFVYPAVFTPKEDGKGFAVYFPDLACCETEGGDLEDALDNASDAMYNWVVAELEDEECNFPHQSDEEDLELPEGAFVRNIMVRVKFLPDSD</sequence>
<gene>
    <name evidence="2" type="ORF">IAB26_12630</name>
</gene>
<reference evidence="2" key="1">
    <citation type="submission" date="2020-10" db="EMBL/GenBank/DDBJ databases">
        <authorList>
            <person name="Gilroy R."/>
        </authorList>
    </citation>
    <scope>NUCLEOTIDE SEQUENCE</scope>
    <source>
        <strain evidence="2">ChiSjej3B21-11622</strain>
    </source>
</reference>
<comment type="caution">
    <text evidence="2">The sequence shown here is derived from an EMBL/GenBank/DDBJ whole genome shotgun (WGS) entry which is preliminary data.</text>
</comment>
<proteinExistence type="predicted"/>
<evidence type="ECO:0000313" key="3">
    <source>
        <dbReference type="Proteomes" id="UP000886886"/>
    </source>
</evidence>
<dbReference type="InterPro" id="IPR035069">
    <property type="entry name" value="TTHA1013/TTHA0281-like"/>
</dbReference>
<dbReference type="AlphaFoldDB" id="A0A9D0ZX53"/>
<dbReference type="SUPFAM" id="SSF143100">
    <property type="entry name" value="TTHA1013/TTHA0281-like"/>
    <property type="match status" value="1"/>
</dbReference>
<protein>
    <submittedName>
        <fullName evidence="2">Type II toxin-antitoxin system HicB family antitoxin</fullName>
    </submittedName>
</protein>
<dbReference type="Gene3D" id="3.30.160.250">
    <property type="match status" value="1"/>
</dbReference>
<dbReference type="InterPro" id="IPR031807">
    <property type="entry name" value="HicB-like"/>
</dbReference>
<dbReference type="Pfam" id="PF15919">
    <property type="entry name" value="HicB_lk_antitox"/>
    <property type="match status" value="1"/>
</dbReference>
<reference evidence="2" key="2">
    <citation type="journal article" date="2021" name="PeerJ">
        <title>Extensive microbial diversity within the chicken gut microbiome revealed by metagenomics and culture.</title>
        <authorList>
            <person name="Gilroy R."/>
            <person name="Ravi A."/>
            <person name="Getino M."/>
            <person name="Pursley I."/>
            <person name="Horton D.L."/>
            <person name="Alikhan N.F."/>
            <person name="Baker D."/>
            <person name="Gharbi K."/>
            <person name="Hall N."/>
            <person name="Watson M."/>
            <person name="Adriaenssens E.M."/>
            <person name="Foster-Nyarko E."/>
            <person name="Jarju S."/>
            <person name="Secka A."/>
            <person name="Antonio M."/>
            <person name="Oren A."/>
            <person name="Chaudhuri R.R."/>
            <person name="La Ragione R."/>
            <person name="Hildebrand F."/>
            <person name="Pallen M.J."/>
        </authorList>
    </citation>
    <scope>NUCLEOTIDE SEQUENCE</scope>
    <source>
        <strain evidence="2">ChiSjej3B21-11622</strain>
    </source>
</reference>
<evidence type="ECO:0000313" key="2">
    <source>
        <dbReference type="EMBL" id="HIQ97394.1"/>
    </source>
</evidence>
<organism evidence="2 3">
    <name type="scientific">Candidatus Limivivens merdigallinarum</name>
    <dbReference type="NCBI Taxonomy" id="2840859"/>
    <lineage>
        <taxon>Bacteria</taxon>
        <taxon>Bacillati</taxon>
        <taxon>Bacillota</taxon>
        <taxon>Clostridia</taxon>
        <taxon>Lachnospirales</taxon>
        <taxon>Lachnospiraceae</taxon>
        <taxon>Lachnospiraceae incertae sedis</taxon>
        <taxon>Candidatus Limivivens</taxon>
    </lineage>
</organism>
<feature type="domain" description="HicB-like antitoxin of toxin-antitoxin system" evidence="1">
    <location>
        <begin position="5"/>
        <end position="65"/>
    </location>
</feature>